<evidence type="ECO:0000313" key="3">
    <source>
        <dbReference type="Proteomes" id="UP000762676"/>
    </source>
</evidence>
<keyword evidence="3" id="KW-1185">Reference proteome</keyword>
<dbReference type="Pfam" id="PF07686">
    <property type="entry name" value="V-set"/>
    <property type="match status" value="1"/>
</dbReference>
<dbReference type="PROSITE" id="PS50835">
    <property type="entry name" value="IG_LIKE"/>
    <property type="match status" value="2"/>
</dbReference>
<dbReference type="InterPro" id="IPR036179">
    <property type="entry name" value="Ig-like_dom_sf"/>
</dbReference>
<sequence length="310" mass="36672">MKRYPYSLRFVYQDVFCSFYFCADPYSDEDPTFENTEDEISVDWDEHVAIWCTVKHRGCLKVKWFKEEEFLLLAHGKDVVVKDSRLSVHHRDTGPVVLHISRTLAKDSGNYICSVRKDANRHYYKRIRLTVRNPPGTPVIHHPYTYVSESETVRLDCRIDYRSNFKILWGRGRVRDVDIISRNERVFKDKNHFSVRKSINLKTWTLEIHNVRYTDSINYNCIICPYRKYDSQCHKYAYSQYFLVVTVFKPSQAALPCDTYSYSQYFLDVTGTKHLLLQSILSGCHRYQTLTPTVNTLWMSQVPNTDSYSQ</sequence>
<accession>A0AAV4JAN0</accession>
<dbReference type="InterPro" id="IPR003599">
    <property type="entry name" value="Ig_sub"/>
</dbReference>
<dbReference type="GO" id="GO:0050808">
    <property type="term" value="P:synapse organization"/>
    <property type="evidence" value="ECO:0007669"/>
    <property type="project" value="TreeGrafter"/>
</dbReference>
<proteinExistence type="predicted"/>
<gene>
    <name evidence="2" type="ORF">ElyMa_005006300</name>
</gene>
<dbReference type="InterPro" id="IPR013106">
    <property type="entry name" value="Ig_V-set"/>
</dbReference>
<reference evidence="2 3" key="1">
    <citation type="journal article" date="2021" name="Elife">
        <title>Chloroplast acquisition without the gene transfer in kleptoplastic sea slugs, Plakobranchus ocellatus.</title>
        <authorList>
            <person name="Maeda T."/>
            <person name="Takahashi S."/>
            <person name="Yoshida T."/>
            <person name="Shimamura S."/>
            <person name="Takaki Y."/>
            <person name="Nagai Y."/>
            <person name="Toyoda A."/>
            <person name="Suzuki Y."/>
            <person name="Arimoto A."/>
            <person name="Ishii H."/>
            <person name="Satoh N."/>
            <person name="Nishiyama T."/>
            <person name="Hasebe M."/>
            <person name="Maruyama T."/>
            <person name="Minagawa J."/>
            <person name="Obokata J."/>
            <person name="Shigenobu S."/>
        </authorList>
    </citation>
    <scope>NUCLEOTIDE SEQUENCE [LARGE SCALE GENOMIC DNA]</scope>
</reference>
<feature type="domain" description="Ig-like" evidence="1">
    <location>
        <begin position="31"/>
        <end position="130"/>
    </location>
</feature>
<comment type="caution">
    <text evidence="2">The sequence shown here is derived from an EMBL/GenBank/DDBJ whole genome shotgun (WGS) entry which is preliminary data.</text>
</comment>
<evidence type="ECO:0000259" key="1">
    <source>
        <dbReference type="PROSITE" id="PS50835"/>
    </source>
</evidence>
<dbReference type="InterPro" id="IPR013783">
    <property type="entry name" value="Ig-like_fold"/>
</dbReference>
<dbReference type="PANTHER" id="PTHR23279">
    <property type="entry name" value="DEFECTIVE PROBOSCIS EXTENSION RESPONSE DPR -RELATED"/>
    <property type="match status" value="1"/>
</dbReference>
<dbReference type="GO" id="GO:0032589">
    <property type="term" value="C:neuron projection membrane"/>
    <property type="evidence" value="ECO:0007669"/>
    <property type="project" value="TreeGrafter"/>
</dbReference>
<dbReference type="SMART" id="SM00409">
    <property type="entry name" value="IG"/>
    <property type="match status" value="2"/>
</dbReference>
<dbReference type="InterPro" id="IPR013098">
    <property type="entry name" value="Ig_I-set"/>
</dbReference>
<organism evidence="2 3">
    <name type="scientific">Elysia marginata</name>
    <dbReference type="NCBI Taxonomy" id="1093978"/>
    <lineage>
        <taxon>Eukaryota</taxon>
        <taxon>Metazoa</taxon>
        <taxon>Spiralia</taxon>
        <taxon>Lophotrochozoa</taxon>
        <taxon>Mollusca</taxon>
        <taxon>Gastropoda</taxon>
        <taxon>Heterobranchia</taxon>
        <taxon>Euthyneura</taxon>
        <taxon>Panpulmonata</taxon>
        <taxon>Sacoglossa</taxon>
        <taxon>Placobranchoidea</taxon>
        <taxon>Plakobranchidae</taxon>
        <taxon>Elysia</taxon>
    </lineage>
</organism>
<dbReference type="Gene3D" id="2.60.40.10">
    <property type="entry name" value="Immunoglobulins"/>
    <property type="match status" value="2"/>
</dbReference>
<dbReference type="PANTHER" id="PTHR23279:SF36">
    <property type="entry name" value="DEFECTIVE PROBOSCIS EXTENSION RESPONSE 9, ISOFORM A"/>
    <property type="match status" value="1"/>
</dbReference>
<dbReference type="InterPro" id="IPR037448">
    <property type="entry name" value="Zig-8"/>
</dbReference>
<dbReference type="AlphaFoldDB" id="A0AAV4JAN0"/>
<dbReference type="InterPro" id="IPR007110">
    <property type="entry name" value="Ig-like_dom"/>
</dbReference>
<dbReference type="Proteomes" id="UP000762676">
    <property type="component" value="Unassembled WGS sequence"/>
</dbReference>
<dbReference type="Pfam" id="PF07679">
    <property type="entry name" value="I-set"/>
    <property type="match status" value="1"/>
</dbReference>
<name>A0AAV4JAN0_9GAST</name>
<dbReference type="SUPFAM" id="SSF48726">
    <property type="entry name" value="Immunoglobulin"/>
    <property type="match status" value="2"/>
</dbReference>
<dbReference type="EMBL" id="BMAT01010011">
    <property type="protein sequence ID" value="GFS18431.1"/>
    <property type="molecule type" value="Genomic_DNA"/>
</dbReference>
<feature type="domain" description="Ig-like" evidence="1">
    <location>
        <begin position="134"/>
        <end position="223"/>
    </location>
</feature>
<evidence type="ECO:0000313" key="2">
    <source>
        <dbReference type="EMBL" id="GFS18431.1"/>
    </source>
</evidence>
<protein>
    <submittedName>
        <fullName evidence="2">Lachesin</fullName>
    </submittedName>
</protein>